<evidence type="ECO:0000313" key="3">
    <source>
        <dbReference type="Proteomes" id="UP000027222"/>
    </source>
</evidence>
<protein>
    <submittedName>
        <fullName evidence="2">Uncharacterized protein</fullName>
    </submittedName>
</protein>
<sequence>MPQVICPCYYCCKKTVVVNGVSQPGSKVDSSTRLKHEKKDRSSRSQSPSAAPQNRAGPSPAENPGQHQVEIEVSYGIIIKMIMIVVVWLNLRSHLSRSAANTLLRAIQITFTTTLILVQAALAASGFNNPRFSVSSVVLNALALFHGRYLGNVNGKQVLVLGLATQTCGNSEAQVQALNGSLDRVIEENLEQTFHRHRTARQSAAFGSTMHDVQDSPAWQGLYDSVQSPYHLIFAIYIDWFNPYTNRIAGKTVSAGTIMLYCLNLPPHLRYRIENMFVIGITPTPHAPDIITISHLLDPIMTAVL</sequence>
<name>A0A067TQU6_GALM3</name>
<dbReference type="HOGENOM" id="CLU_913831_0_0_1"/>
<evidence type="ECO:0000313" key="2">
    <source>
        <dbReference type="EMBL" id="KDR82294.1"/>
    </source>
</evidence>
<feature type="compositionally biased region" description="Low complexity" evidence="1">
    <location>
        <begin position="44"/>
        <end position="53"/>
    </location>
</feature>
<accession>A0A067TQU6</accession>
<organism evidence="2 3">
    <name type="scientific">Galerina marginata (strain CBS 339.88)</name>
    <dbReference type="NCBI Taxonomy" id="685588"/>
    <lineage>
        <taxon>Eukaryota</taxon>
        <taxon>Fungi</taxon>
        <taxon>Dikarya</taxon>
        <taxon>Basidiomycota</taxon>
        <taxon>Agaricomycotina</taxon>
        <taxon>Agaricomycetes</taxon>
        <taxon>Agaricomycetidae</taxon>
        <taxon>Agaricales</taxon>
        <taxon>Agaricineae</taxon>
        <taxon>Strophariaceae</taxon>
        <taxon>Galerina</taxon>
    </lineage>
</organism>
<reference evidence="3" key="1">
    <citation type="journal article" date="2014" name="Proc. Natl. Acad. Sci. U.S.A.">
        <title>Extensive sampling of basidiomycete genomes demonstrates inadequacy of the white-rot/brown-rot paradigm for wood decay fungi.</title>
        <authorList>
            <person name="Riley R."/>
            <person name="Salamov A.A."/>
            <person name="Brown D.W."/>
            <person name="Nagy L.G."/>
            <person name="Floudas D."/>
            <person name="Held B.W."/>
            <person name="Levasseur A."/>
            <person name="Lombard V."/>
            <person name="Morin E."/>
            <person name="Otillar R."/>
            <person name="Lindquist E.A."/>
            <person name="Sun H."/>
            <person name="LaButti K.M."/>
            <person name="Schmutz J."/>
            <person name="Jabbour D."/>
            <person name="Luo H."/>
            <person name="Baker S.E."/>
            <person name="Pisabarro A.G."/>
            <person name="Walton J.D."/>
            <person name="Blanchette R.A."/>
            <person name="Henrissat B."/>
            <person name="Martin F."/>
            <person name="Cullen D."/>
            <person name="Hibbett D.S."/>
            <person name="Grigoriev I.V."/>
        </authorList>
    </citation>
    <scope>NUCLEOTIDE SEQUENCE [LARGE SCALE GENOMIC DNA]</scope>
    <source>
        <strain evidence="3">CBS 339.88</strain>
    </source>
</reference>
<gene>
    <name evidence="2" type="ORF">GALMADRAFT_135650</name>
</gene>
<dbReference type="EMBL" id="KL142370">
    <property type="protein sequence ID" value="KDR82294.1"/>
    <property type="molecule type" value="Genomic_DNA"/>
</dbReference>
<feature type="non-terminal residue" evidence="2">
    <location>
        <position position="305"/>
    </location>
</feature>
<feature type="compositionally biased region" description="Basic and acidic residues" evidence="1">
    <location>
        <begin position="30"/>
        <end position="43"/>
    </location>
</feature>
<proteinExistence type="predicted"/>
<evidence type="ECO:0000256" key="1">
    <source>
        <dbReference type="SAM" id="MobiDB-lite"/>
    </source>
</evidence>
<keyword evidence="3" id="KW-1185">Reference proteome</keyword>
<feature type="region of interest" description="Disordered" evidence="1">
    <location>
        <begin position="24"/>
        <end position="65"/>
    </location>
</feature>
<dbReference type="STRING" id="685588.A0A067TQU6"/>
<dbReference type="Proteomes" id="UP000027222">
    <property type="component" value="Unassembled WGS sequence"/>
</dbReference>
<dbReference type="AlphaFoldDB" id="A0A067TQU6"/>
<dbReference type="OrthoDB" id="3253623at2759"/>